<dbReference type="EMBL" id="UZAU01000697">
    <property type="status" value="NOT_ANNOTATED_CDS"/>
    <property type="molecule type" value="Genomic_DNA"/>
</dbReference>
<dbReference type="Proteomes" id="UP000596661">
    <property type="component" value="Chromosome 8"/>
</dbReference>
<dbReference type="GO" id="GO:0006624">
    <property type="term" value="P:vacuolar protein processing"/>
    <property type="evidence" value="ECO:0007669"/>
    <property type="project" value="TreeGrafter"/>
</dbReference>
<keyword evidence="3" id="KW-0812">Transmembrane</keyword>
<comment type="similarity">
    <text evidence="2">Belongs to the TMEM208 family.</text>
</comment>
<feature type="region of interest" description="Disordered" evidence="7">
    <location>
        <begin position="91"/>
        <end position="115"/>
    </location>
</feature>
<dbReference type="PANTHER" id="PTHR13505">
    <property type="entry name" value="TRANSMEMBRANE PROTEIN 208"/>
    <property type="match status" value="1"/>
</dbReference>
<reference evidence="8" key="2">
    <citation type="submission" date="2021-03" db="UniProtKB">
        <authorList>
            <consortium name="EnsemblPlants"/>
        </authorList>
    </citation>
    <scope>IDENTIFICATION</scope>
</reference>
<keyword evidence="5" id="KW-1133">Transmembrane helix</keyword>
<accession>A0A803Q7H4</accession>
<evidence type="ECO:0000313" key="8">
    <source>
        <dbReference type="EnsemblPlants" id="cds.evm.model.08.1061"/>
    </source>
</evidence>
<dbReference type="InterPro" id="IPR008506">
    <property type="entry name" value="SND2/TMEM208"/>
</dbReference>
<keyword evidence="4" id="KW-0256">Endoplasmic reticulum</keyword>
<proteinExistence type="inferred from homology"/>
<comment type="subcellular location">
    <subcellularLocation>
        <location evidence="1">Endoplasmic reticulum membrane</location>
        <topology evidence="1">Multi-pass membrane protein</topology>
    </subcellularLocation>
</comment>
<reference evidence="8" key="1">
    <citation type="submission" date="2018-11" db="EMBL/GenBank/DDBJ databases">
        <authorList>
            <person name="Grassa J C."/>
        </authorList>
    </citation>
    <scope>NUCLEOTIDE SEQUENCE [LARGE SCALE GENOMIC DNA]</scope>
</reference>
<dbReference type="Pfam" id="PF05620">
    <property type="entry name" value="TMEM208_SND2"/>
    <property type="match status" value="1"/>
</dbReference>
<dbReference type="GO" id="GO:0005789">
    <property type="term" value="C:endoplasmic reticulum membrane"/>
    <property type="evidence" value="ECO:0007669"/>
    <property type="project" value="UniProtKB-SubCell"/>
</dbReference>
<evidence type="ECO:0000256" key="5">
    <source>
        <dbReference type="ARBA" id="ARBA00022989"/>
    </source>
</evidence>
<keyword evidence="9" id="KW-1185">Reference proteome</keyword>
<evidence type="ECO:0000256" key="7">
    <source>
        <dbReference type="SAM" id="MobiDB-lite"/>
    </source>
</evidence>
<dbReference type="GO" id="GO:0005773">
    <property type="term" value="C:vacuole"/>
    <property type="evidence" value="ECO:0007669"/>
    <property type="project" value="GOC"/>
</dbReference>
<sequence>MLIFHSSFTWKHWIGLGVTSAAYFLPYKQLAQMANPSYTDDGELLDGGFDMSTGGVCGYLLLEHTNVLALLSKSFPGPQREMLRMKRVGKNGKSWRRKLQEASLSNKELDNPRAL</sequence>
<evidence type="ECO:0000256" key="6">
    <source>
        <dbReference type="ARBA" id="ARBA00023136"/>
    </source>
</evidence>
<protein>
    <submittedName>
        <fullName evidence="8">Uncharacterized protein</fullName>
    </submittedName>
</protein>
<evidence type="ECO:0000313" key="9">
    <source>
        <dbReference type="Proteomes" id="UP000596661"/>
    </source>
</evidence>
<evidence type="ECO:0000256" key="1">
    <source>
        <dbReference type="ARBA" id="ARBA00004477"/>
    </source>
</evidence>
<dbReference type="EnsemblPlants" id="evm.model.08.1061">
    <property type="protein sequence ID" value="cds.evm.model.08.1061"/>
    <property type="gene ID" value="evm.TU.08.1061"/>
</dbReference>
<evidence type="ECO:0000256" key="3">
    <source>
        <dbReference type="ARBA" id="ARBA00022692"/>
    </source>
</evidence>
<dbReference type="PANTHER" id="PTHR13505:SF7">
    <property type="entry name" value="TRANSMEMBRANE PROTEIN 208"/>
    <property type="match status" value="1"/>
</dbReference>
<name>A0A803Q7H4_CANSA</name>
<dbReference type="AlphaFoldDB" id="A0A803Q7H4"/>
<keyword evidence="6" id="KW-0472">Membrane</keyword>
<dbReference type="Gramene" id="evm.model.08.1061">
    <property type="protein sequence ID" value="cds.evm.model.08.1061"/>
    <property type="gene ID" value="evm.TU.08.1061"/>
</dbReference>
<organism evidence="8 9">
    <name type="scientific">Cannabis sativa</name>
    <name type="common">Hemp</name>
    <name type="synonym">Marijuana</name>
    <dbReference type="NCBI Taxonomy" id="3483"/>
    <lineage>
        <taxon>Eukaryota</taxon>
        <taxon>Viridiplantae</taxon>
        <taxon>Streptophyta</taxon>
        <taxon>Embryophyta</taxon>
        <taxon>Tracheophyta</taxon>
        <taxon>Spermatophyta</taxon>
        <taxon>Magnoliopsida</taxon>
        <taxon>eudicotyledons</taxon>
        <taxon>Gunneridae</taxon>
        <taxon>Pentapetalae</taxon>
        <taxon>rosids</taxon>
        <taxon>fabids</taxon>
        <taxon>Rosales</taxon>
        <taxon>Cannabaceae</taxon>
        <taxon>Cannabis</taxon>
    </lineage>
</organism>
<evidence type="ECO:0000256" key="2">
    <source>
        <dbReference type="ARBA" id="ARBA00009950"/>
    </source>
</evidence>
<evidence type="ECO:0000256" key="4">
    <source>
        <dbReference type="ARBA" id="ARBA00022824"/>
    </source>
</evidence>